<gene>
    <name evidence="1" type="ORF">acsn021_01810</name>
</gene>
<dbReference type="RefSeq" id="WP_184095676.1">
    <property type="nucleotide sequence ID" value="NZ_AP023367.1"/>
</dbReference>
<dbReference type="SUPFAM" id="SSF69279">
    <property type="entry name" value="Phage tail proteins"/>
    <property type="match status" value="1"/>
</dbReference>
<keyword evidence="2" id="KW-1185">Reference proteome</keyword>
<reference evidence="1 2" key="1">
    <citation type="journal article" date="2016" name="Int. J. Syst. Evol. Microbiol.">
        <title>Descriptions of Anaerotaenia torta gen. nov., sp. nov. and Anaerocolumna cellulosilytica gen. nov., sp. nov. isolated from a methanogenic reactor of cattle waste.</title>
        <authorList>
            <person name="Uek A."/>
            <person name="Ohtaki Y."/>
            <person name="Kaku N."/>
            <person name="Ueki K."/>
        </authorList>
    </citation>
    <scope>NUCLEOTIDE SEQUENCE [LARGE SCALE GENOMIC DNA]</scope>
    <source>
        <strain evidence="1 2">SN021</strain>
    </source>
</reference>
<proteinExistence type="predicted"/>
<name>A0A6S6QZB9_9FIRM</name>
<accession>A0A6S6QZB9</accession>
<sequence>MITSERIKVSGGLGITELSKLSFSIKPNQHGSAVLRGRVDKQKYLEASKESLERHIVKINILEEDGTMPVQPIFSGFPKRVTYFEESGLPYVEIELTSGTILLDREIKSGSYQDSSMTYADIIKKAITDISGASVICNVGRDKKPPKPMIQYRETNWEFVKRLASHCQGCIYPEVRQPLPRLWFGFPNTGKKVTIESTSYESGISSQFFKLGAVEAGLKQADFMYYSVHSKEDFNIGDTAWMDGKNLKICQKSGELVRGELVFTYVLGTPSLTALRRTYNPVFAGMSLLGKVLSVKGERVKLHLDIDKEQSEGTAFAYDWIPDTGSVMYCMPQVGTTVSLYFSNEEEGSARAVNCIRMGQGAKGTAAMADSRKKSLTTEHGKELYLGQSNIGFQAEKSGVSLKLEDDKSISFVSSKKISIAALGKVTFRGKTVSVKSPVEMKLYRRK</sequence>
<protein>
    <submittedName>
        <fullName evidence="1">Uncharacterized protein</fullName>
    </submittedName>
</protein>
<dbReference type="AlphaFoldDB" id="A0A6S6QZB9"/>
<dbReference type="KEGG" id="acel:acsn021_01810"/>
<dbReference type="EMBL" id="AP023367">
    <property type="protein sequence ID" value="BCJ92612.1"/>
    <property type="molecule type" value="Genomic_DNA"/>
</dbReference>
<evidence type="ECO:0000313" key="1">
    <source>
        <dbReference type="EMBL" id="BCJ92612.1"/>
    </source>
</evidence>
<dbReference type="Proteomes" id="UP000515561">
    <property type="component" value="Chromosome"/>
</dbReference>
<organism evidence="1 2">
    <name type="scientific">Anaerocolumna cellulosilytica</name>
    <dbReference type="NCBI Taxonomy" id="433286"/>
    <lineage>
        <taxon>Bacteria</taxon>
        <taxon>Bacillati</taxon>
        <taxon>Bacillota</taxon>
        <taxon>Clostridia</taxon>
        <taxon>Lachnospirales</taxon>
        <taxon>Lachnospiraceae</taxon>
        <taxon>Anaerocolumna</taxon>
    </lineage>
</organism>
<evidence type="ECO:0000313" key="2">
    <source>
        <dbReference type="Proteomes" id="UP000515561"/>
    </source>
</evidence>
<dbReference type="Gene3D" id="3.55.50.10">
    <property type="entry name" value="Baseplate protein-like domains"/>
    <property type="match status" value="1"/>
</dbReference>